<keyword evidence="6 8" id="KW-1133">Transmembrane helix</keyword>
<sequence length="512" mass="54727">MPQPPRPQGATGDLRAALILTAALLVARLVALFASPLELYPDEAQYWLWSRTLDFGYYSKPPVIAWSIWATTAIGGDSEPWVRLSAGLYQAGASLLVFLIGRRLYGGAVGLAAAALYALMPGIQLSALVAATDAPLLFFLGLTILAYVAFLEAESRHRLPLAAGIGGALGLAFLSKYAAVYFVVGLAIHLAVSRPARTAWSAKAAGVALAALVVILAPNLAWNAAHGFATFQHTAANAAWSGVQLFNIGEMAAFVGSQLGVFGPIPLGVLIAGTGLAVRRRAIDPRDLTLLCFALPPLLIVTGQAFISRANANWSGAGYLAGAILVAAWLVRWRARRWLVAALVIQAAVAAFFLAAVASPALADRIGLANGLKRARGWEQTTDIILDRAEREPGLTAIAVNNRFLFYAVSYYGRDRLGLSTPPLASWLLMEGPQNQAEITAPLTREIGGRVLMVSYEGWRREEMQADFARASGLEIASVWLDPKHKRKVEMFVGEGFAPRPRDEISGLPTPP</sequence>
<dbReference type="InterPro" id="IPR050297">
    <property type="entry name" value="LipidA_mod_glycosyltrf_83"/>
</dbReference>
<feature type="transmembrane region" description="Helical" evidence="8">
    <location>
        <begin position="313"/>
        <end position="331"/>
    </location>
</feature>
<evidence type="ECO:0000256" key="5">
    <source>
        <dbReference type="ARBA" id="ARBA00022692"/>
    </source>
</evidence>
<gene>
    <name evidence="10" type="ORF">DJ019_13165</name>
</gene>
<proteinExistence type="predicted"/>
<dbReference type="EMBL" id="QFYS01000005">
    <property type="protein sequence ID" value="RAK64949.1"/>
    <property type="molecule type" value="Genomic_DNA"/>
</dbReference>
<protein>
    <submittedName>
        <fullName evidence="10">4-amino-4-deoxy-L-arabinose transferase</fullName>
    </submittedName>
</protein>
<organism evidence="10 11">
    <name type="scientific">Phenylobacterium kunshanense</name>
    <dbReference type="NCBI Taxonomy" id="1445034"/>
    <lineage>
        <taxon>Bacteria</taxon>
        <taxon>Pseudomonadati</taxon>
        <taxon>Pseudomonadota</taxon>
        <taxon>Alphaproteobacteria</taxon>
        <taxon>Caulobacterales</taxon>
        <taxon>Caulobacteraceae</taxon>
        <taxon>Phenylobacterium</taxon>
    </lineage>
</organism>
<evidence type="ECO:0000256" key="2">
    <source>
        <dbReference type="ARBA" id="ARBA00022475"/>
    </source>
</evidence>
<feature type="transmembrane region" description="Helical" evidence="8">
    <location>
        <begin position="127"/>
        <end position="150"/>
    </location>
</feature>
<dbReference type="GO" id="GO:0009103">
    <property type="term" value="P:lipopolysaccharide biosynthetic process"/>
    <property type="evidence" value="ECO:0007669"/>
    <property type="project" value="UniProtKB-ARBA"/>
</dbReference>
<dbReference type="RefSeq" id="WP_111276487.1">
    <property type="nucleotide sequence ID" value="NZ_QFYS01000005.1"/>
</dbReference>
<accession>A0A328BDX8</accession>
<feature type="transmembrane region" description="Helical" evidence="8">
    <location>
        <begin position="288"/>
        <end position="307"/>
    </location>
</feature>
<feature type="domain" description="Glycosyltransferase RgtA/B/C/D-like" evidence="9">
    <location>
        <begin position="59"/>
        <end position="222"/>
    </location>
</feature>
<evidence type="ECO:0000256" key="8">
    <source>
        <dbReference type="SAM" id="Phobius"/>
    </source>
</evidence>
<dbReference type="GO" id="GO:0005886">
    <property type="term" value="C:plasma membrane"/>
    <property type="evidence" value="ECO:0007669"/>
    <property type="project" value="UniProtKB-SubCell"/>
</dbReference>
<dbReference type="InterPro" id="IPR038731">
    <property type="entry name" value="RgtA/B/C-like"/>
</dbReference>
<keyword evidence="11" id="KW-1185">Reference proteome</keyword>
<name>A0A328BDX8_9CAUL</name>
<evidence type="ECO:0000313" key="10">
    <source>
        <dbReference type="EMBL" id="RAK64949.1"/>
    </source>
</evidence>
<dbReference type="OrthoDB" id="9811222at2"/>
<dbReference type="AlphaFoldDB" id="A0A328BDX8"/>
<feature type="transmembrane region" description="Helical" evidence="8">
    <location>
        <begin position="104"/>
        <end position="120"/>
    </location>
</feature>
<keyword evidence="7 8" id="KW-0472">Membrane</keyword>
<evidence type="ECO:0000256" key="3">
    <source>
        <dbReference type="ARBA" id="ARBA00022676"/>
    </source>
</evidence>
<dbReference type="Proteomes" id="UP000249524">
    <property type="component" value="Unassembled WGS sequence"/>
</dbReference>
<comment type="caution">
    <text evidence="10">The sequence shown here is derived from an EMBL/GenBank/DDBJ whole genome shotgun (WGS) entry which is preliminary data.</text>
</comment>
<feature type="transmembrane region" description="Helical" evidence="8">
    <location>
        <begin position="251"/>
        <end position="276"/>
    </location>
</feature>
<evidence type="ECO:0000256" key="4">
    <source>
        <dbReference type="ARBA" id="ARBA00022679"/>
    </source>
</evidence>
<comment type="subcellular location">
    <subcellularLocation>
        <location evidence="1">Cell membrane</location>
        <topology evidence="1">Multi-pass membrane protein</topology>
    </subcellularLocation>
</comment>
<dbReference type="PANTHER" id="PTHR33908">
    <property type="entry name" value="MANNOSYLTRANSFERASE YKCB-RELATED"/>
    <property type="match status" value="1"/>
</dbReference>
<feature type="transmembrane region" description="Helical" evidence="8">
    <location>
        <begin position="162"/>
        <end position="192"/>
    </location>
</feature>
<keyword evidence="4 10" id="KW-0808">Transferase</keyword>
<evidence type="ECO:0000256" key="1">
    <source>
        <dbReference type="ARBA" id="ARBA00004651"/>
    </source>
</evidence>
<evidence type="ECO:0000256" key="7">
    <source>
        <dbReference type="ARBA" id="ARBA00023136"/>
    </source>
</evidence>
<dbReference type="Pfam" id="PF13231">
    <property type="entry name" value="PMT_2"/>
    <property type="match status" value="1"/>
</dbReference>
<keyword evidence="2" id="KW-1003">Cell membrane</keyword>
<dbReference type="PANTHER" id="PTHR33908:SF11">
    <property type="entry name" value="MEMBRANE PROTEIN"/>
    <property type="match status" value="1"/>
</dbReference>
<evidence type="ECO:0000256" key="6">
    <source>
        <dbReference type="ARBA" id="ARBA00022989"/>
    </source>
</evidence>
<evidence type="ECO:0000259" key="9">
    <source>
        <dbReference type="Pfam" id="PF13231"/>
    </source>
</evidence>
<keyword evidence="3" id="KW-0328">Glycosyltransferase</keyword>
<reference evidence="10 11" key="1">
    <citation type="submission" date="2018-05" db="EMBL/GenBank/DDBJ databases">
        <authorList>
            <person name="Lanie J.A."/>
            <person name="Ng W.-L."/>
            <person name="Kazmierczak K.M."/>
            <person name="Andrzejewski T.M."/>
            <person name="Davidsen T.M."/>
            <person name="Wayne K.J."/>
            <person name="Tettelin H."/>
            <person name="Glass J.I."/>
            <person name="Rusch D."/>
            <person name="Podicherti R."/>
            <person name="Tsui H.-C.T."/>
            <person name="Winkler M.E."/>
        </authorList>
    </citation>
    <scope>NUCLEOTIDE SEQUENCE [LARGE SCALE GENOMIC DNA]</scope>
    <source>
        <strain evidence="10 11">BUT-10</strain>
    </source>
</reference>
<feature type="transmembrane region" description="Helical" evidence="8">
    <location>
        <begin position="204"/>
        <end position="222"/>
    </location>
</feature>
<evidence type="ECO:0000313" key="11">
    <source>
        <dbReference type="Proteomes" id="UP000249524"/>
    </source>
</evidence>
<keyword evidence="5 8" id="KW-0812">Transmembrane</keyword>
<feature type="transmembrane region" description="Helical" evidence="8">
    <location>
        <begin position="12"/>
        <end position="34"/>
    </location>
</feature>
<feature type="transmembrane region" description="Helical" evidence="8">
    <location>
        <begin position="338"/>
        <end position="358"/>
    </location>
</feature>
<dbReference type="GO" id="GO:0016763">
    <property type="term" value="F:pentosyltransferase activity"/>
    <property type="evidence" value="ECO:0007669"/>
    <property type="project" value="TreeGrafter"/>
</dbReference>